<gene>
    <name evidence="3" type="ORF">Sangu_1868600</name>
</gene>
<evidence type="ECO:0000313" key="3">
    <source>
        <dbReference type="EMBL" id="KAL0322493.1"/>
    </source>
</evidence>
<reference evidence="3" key="1">
    <citation type="submission" date="2020-06" db="EMBL/GenBank/DDBJ databases">
        <authorList>
            <person name="Li T."/>
            <person name="Hu X."/>
            <person name="Zhang T."/>
            <person name="Song X."/>
            <person name="Zhang H."/>
            <person name="Dai N."/>
            <person name="Sheng W."/>
            <person name="Hou X."/>
            <person name="Wei L."/>
        </authorList>
    </citation>
    <scope>NUCLEOTIDE SEQUENCE</scope>
    <source>
        <strain evidence="3">G01</strain>
        <tissue evidence="3">Leaf</tissue>
    </source>
</reference>
<accession>A0AAW2LW79</accession>
<dbReference type="InterPro" id="IPR021864">
    <property type="entry name" value="DUF3475"/>
</dbReference>
<evidence type="ECO:0000259" key="2">
    <source>
        <dbReference type="Pfam" id="PF11961"/>
    </source>
</evidence>
<feature type="domain" description="DUF3475" evidence="2">
    <location>
        <begin position="45"/>
        <end position="101"/>
    </location>
</feature>
<dbReference type="PANTHER" id="PTHR31371">
    <property type="entry name" value="BNAC09G50660D PROTEIN"/>
    <property type="match status" value="1"/>
</dbReference>
<dbReference type="Pfam" id="PF05003">
    <property type="entry name" value="DUF668"/>
    <property type="match status" value="1"/>
</dbReference>
<name>A0AAW2LW79_9LAMI</name>
<protein>
    <submittedName>
        <fullName evidence="3">Uncharacterized protein</fullName>
    </submittedName>
</protein>
<dbReference type="Pfam" id="PF11961">
    <property type="entry name" value="DUF3475"/>
    <property type="match status" value="1"/>
</dbReference>
<organism evidence="3">
    <name type="scientific">Sesamum angustifolium</name>
    <dbReference type="NCBI Taxonomy" id="2727405"/>
    <lineage>
        <taxon>Eukaryota</taxon>
        <taxon>Viridiplantae</taxon>
        <taxon>Streptophyta</taxon>
        <taxon>Embryophyta</taxon>
        <taxon>Tracheophyta</taxon>
        <taxon>Spermatophyta</taxon>
        <taxon>Magnoliopsida</taxon>
        <taxon>eudicotyledons</taxon>
        <taxon>Gunneridae</taxon>
        <taxon>Pentapetalae</taxon>
        <taxon>asterids</taxon>
        <taxon>lamiids</taxon>
        <taxon>Lamiales</taxon>
        <taxon>Pedaliaceae</taxon>
        <taxon>Sesamum</taxon>
    </lineage>
</organism>
<dbReference type="GO" id="GO:0045927">
    <property type="term" value="P:positive regulation of growth"/>
    <property type="evidence" value="ECO:0007669"/>
    <property type="project" value="InterPro"/>
</dbReference>
<proteinExistence type="predicted"/>
<dbReference type="InterPro" id="IPR007700">
    <property type="entry name" value="DUF668"/>
</dbReference>
<reference evidence="3" key="2">
    <citation type="journal article" date="2024" name="Plant">
        <title>Genomic evolution and insights into agronomic trait innovations of Sesamum species.</title>
        <authorList>
            <person name="Miao H."/>
            <person name="Wang L."/>
            <person name="Qu L."/>
            <person name="Liu H."/>
            <person name="Sun Y."/>
            <person name="Le M."/>
            <person name="Wang Q."/>
            <person name="Wei S."/>
            <person name="Zheng Y."/>
            <person name="Lin W."/>
            <person name="Duan Y."/>
            <person name="Cao H."/>
            <person name="Xiong S."/>
            <person name="Wang X."/>
            <person name="Wei L."/>
            <person name="Li C."/>
            <person name="Ma Q."/>
            <person name="Ju M."/>
            <person name="Zhao R."/>
            <person name="Li G."/>
            <person name="Mu C."/>
            <person name="Tian Q."/>
            <person name="Mei H."/>
            <person name="Zhang T."/>
            <person name="Gao T."/>
            <person name="Zhang H."/>
        </authorList>
    </citation>
    <scope>NUCLEOTIDE SEQUENCE</scope>
    <source>
        <strain evidence="3">G01</strain>
    </source>
</reference>
<feature type="domain" description="DUF668" evidence="1">
    <location>
        <begin position="444"/>
        <end position="532"/>
    </location>
</feature>
<dbReference type="AlphaFoldDB" id="A0AAW2LW79"/>
<comment type="caution">
    <text evidence="3">The sequence shown here is derived from an EMBL/GenBank/DDBJ whole genome shotgun (WGS) entry which is preliminary data.</text>
</comment>
<dbReference type="PANTHER" id="PTHR31371:SF2">
    <property type="entry name" value="PLANT_PROTEIN (DUF668)"/>
    <property type="match status" value="1"/>
</dbReference>
<evidence type="ECO:0000259" key="1">
    <source>
        <dbReference type="Pfam" id="PF05003"/>
    </source>
</evidence>
<sequence>MVSEAWFLKMGNQVSSNFRHALYLDSSTKSSRKKQGPQERQNIGILSFEVAKVMSKIVNLHKSLTDHEILKLKNEILKSEGIITLVSDDEKQLLELALVEKLDDFNRIASVVSRLGKKCTIPALQGFEHVFGDIVSGVIDIKELGFLVKDMESMVRKMERYVNNTVNLYREMEVLNELEGATKKFQHNLLEESRNAFEQKLTWQKQDVRHLKGASLWDQTYDKVVELLARTVCTVYARINVVFGDGHSSNTSSMLTSRSQYGFSGSLRSVKQDPGRKSGQLDLVNKVHKDTSLRKSLLAKGNGYGNHPGRIVDEGLEKKSISFGSKVGLQKSEGSLFGPEDFNFVCGIGPGRLFMECLSLSSSASEVEDDDHVSYDGQRSQVSGCFGVSSNIKGDNCTISDILVRLINGDPSYGEIRHFKSSSVKDTTFGPKSSLLVYAPPNSVGDSALALHYANVIIVIEELLKYPHLVGDEARHDLYQMLPTSLRKTLKANLKSYTKDLAIYDAPLAHDWKEKLDSMLKWLSPLAHNMIRWQTERNFEQQQIVTRTNVLLLQTLYFADRKRTEEAISELLVGLNYICRYEQQQNALWDCANSFNLEDSTEWQLQVGASFHS</sequence>
<dbReference type="EMBL" id="JACGWK010000012">
    <property type="protein sequence ID" value="KAL0322493.1"/>
    <property type="molecule type" value="Genomic_DNA"/>
</dbReference>